<evidence type="ECO:0000313" key="1">
    <source>
        <dbReference type="EMBL" id="KAF5869869.1"/>
    </source>
</evidence>
<comment type="caution">
    <text evidence="1">The sequence shown here is derived from an EMBL/GenBank/DDBJ whole genome shotgun (WGS) entry which is preliminary data.</text>
</comment>
<dbReference type="RefSeq" id="XP_037188817.1">
    <property type="nucleotide sequence ID" value="XM_037340349.1"/>
</dbReference>
<dbReference type="Proteomes" id="UP000531561">
    <property type="component" value="Unassembled WGS sequence"/>
</dbReference>
<dbReference type="AlphaFoldDB" id="A0A8H6AM32"/>
<protein>
    <submittedName>
        <fullName evidence="1">Uncharacterized protein</fullName>
    </submittedName>
</protein>
<dbReference type="PANTHER" id="PTHR40129:SF2">
    <property type="entry name" value="KETOPANTOATE REDUCTASE N-TERMINAL DOMAIN-CONTAINING PROTEIN"/>
    <property type="match status" value="1"/>
</dbReference>
<name>A0A8H6AM32_9HELO</name>
<organism evidence="1 2">
    <name type="scientific">Botrytis fragariae</name>
    <dbReference type="NCBI Taxonomy" id="1964551"/>
    <lineage>
        <taxon>Eukaryota</taxon>
        <taxon>Fungi</taxon>
        <taxon>Dikarya</taxon>
        <taxon>Ascomycota</taxon>
        <taxon>Pezizomycotina</taxon>
        <taxon>Leotiomycetes</taxon>
        <taxon>Helotiales</taxon>
        <taxon>Sclerotiniaceae</taxon>
        <taxon>Botrytis</taxon>
    </lineage>
</organism>
<dbReference type="OrthoDB" id="674948at2759"/>
<gene>
    <name evidence="1" type="ORF">Bfra_010014</name>
</gene>
<dbReference type="GeneID" id="59264041"/>
<sequence length="293" mass="32882">MSEDSKSAVELLILGAGWTSTFLIPLLQQRGIKYAATTTTGRDGTYKFRFNPEDDTDTRKQMLDLPTAQSILITFPLKGKGQSKSLVKFYQDTHSLESIENHGSLASFQFVQLGSTGIFTIPGQSTWVTRHSAYDSADDRAVAEDELLGLDGCVLNLSGLWGGERNPKHWIERVAASKEMLGGKKSLHMVHGLDVSRGVIGVIGNWEKARGQRFILTDLMVYDWWSLILGYAGELDSENGDQKMEGRQIKWIGELMKEHAVKALPRSMDDLGRCYDSREFWESFKVMPVRSRI</sequence>
<evidence type="ECO:0000313" key="2">
    <source>
        <dbReference type="Proteomes" id="UP000531561"/>
    </source>
</evidence>
<proteinExistence type="predicted"/>
<keyword evidence="2" id="KW-1185">Reference proteome</keyword>
<dbReference type="PANTHER" id="PTHR40129">
    <property type="entry name" value="KETOPANTOATE REDUCTASE N-TERMINAL DOMAIN-CONTAINING PROTEIN"/>
    <property type="match status" value="1"/>
</dbReference>
<dbReference type="Gene3D" id="3.40.50.720">
    <property type="entry name" value="NAD(P)-binding Rossmann-like Domain"/>
    <property type="match status" value="1"/>
</dbReference>
<dbReference type="EMBL" id="JABFCT010000015">
    <property type="protein sequence ID" value="KAF5869869.1"/>
    <property type="molecule type" value="Genomic_DNA"/>
</dbReference>
<accession>A0A8H6AM32</accession>
<reference evidence="1 2" key="1">
    <citation type="journal article" date="2020" name="Phytopathology">
        <title>A high-quality genome resource of Botrytis fragariae, a new and rapidly spreading fungal pathogen causing strawberry gray mold in the U.S.A.</title>
        <authorList>
            <person name="Wu Y."/>
            <person name="Saski C.A."/>
            <person name="Schnabel G."/>
            <person name="Xiao S."/>
            <person name="Hu M."/>
        </authorList>
    </citation>
    <scope>NUCLEOTIDE SEQUENCE [LARGE SCALE GENOMIC DNA]</scope>
    <source>
        <strain evidence="1 2">BVB16</strain>
    </source>
</reference>